<evidence type="ECO:0000256" key="1">
    <source>
        <dbReference type="ARBA" id="ARBA00022630"/>
    </source>
</evidence>
<dbReference type="RefSeq" id="WP_126024512.1">
    <property type="nucleotide sequence ID" value="NZ_RXFT01000013.1"/>
</dbReference>
<sequence length="334" mass="34887">MSQPPLPTRLTRLFGLAYPILGGGLMWLSDARYVGALTNAGCMGFITPRSFDGEAALYEQLRRCSEITGGRPFGVNLTLSARPQANAGVRASLETALEHGVRHFETAGYAPDALIRAIHEAGGIVIHKASSVRHALAAQAAGADAVALVGMEEGGHPGANELPTMLMGALATARGQFHVPLVLGGGIGHGSQIAAALALGADGVLMGSRFLVSDEVSAHAAYKNHLLGCDEHSTVRLLHTLGNTWRVLRNDTAAQVDAIERAGAADHAAFGTLLDSRVARDRCYGDGDWRGGMLSLGPAIGFATRTEPLAAIVEELIRQTRAALAHLNASTALQ</sequence>
<keyword evidence="1" id="KW-0285">Flavoprotein</keyword>
<organism evidence="4 5">
    <name type="scientific">Variovorax guangxiensis</name>
    <dbReference type="NCBI Taxonomy" id="1775474"/>
    <lineage>
        <taxon>Bacteria</taxon>
        <taxon>Pseudomonadati</taxon>
        <taxon>Pseudomonadota</taxon>
        <taxon>Betaproteobacteria</taxon>
        <taxon>Burkholderiales</taxon>
        <taxon>Comamonadaceae</taxon>
        <taxon>Variovorax</taxon>
    </lineage>
</organism>
<keyword evidence="3" id="KW-0560">Oxidoreductase</keyword>
<dbReference type="Proteomes" id="UP000281118">
    <property type="component" value="Unassembled WGS sequence"/>
</dbReference>
<evidence type="ECO:0000313" key="4">
    <source>
        <dbReference type="EMBL" id="RUR70387.1"/>
    </source>
</evidence>
<name>A0A433MRA2_9BURK</name>
<dbReference type="GO" id="GO:0018580">
    <property type="term" value="F:nitronate monooxygenase activity"/>
    <property type="evidence" value="ECO:0007669"/>
    <property type="project" value="InterPro"/>
</dbReference>
<dbReference type="AlphaFoldDB" id="A0A433MRA2"/>
<evidence type="ECO:0000256" key="3">
    <source>
        <dbReference type="ARBA" id="ARBA00023002"/>
    </source>
</evidence>
<dbReference type="OrthoDB" id="9778912at2"/>
<evidence type="ECO:0000256" key="2">
    <source>
        <dbReference type="ARBA" id="ARBA00022643"/>
    </source>
</evidence>
<dbReference type="InterPro" id="IPR004136">
    <property type="entry name" value="NMO"/>
</dbReference>
<comment type="caution">
    <text evidence="4">The sequence shown here is derived from an EMBL/GenBank/DDBJ whole genome shotgun (WGS) entry which is preliminary data.</text>
</comment>
<dbReference type="PANTHER" id="PTHR32332">
    <property type="entry name" value="2-NITROPROPANE DIOXYGENASE"/>
    <property type="match status" value="1"/>
</dbReference>
<reference evidence="4 5" key="1">
    <citation type="submission" date="2018-12" db="EMBL/GenBank/DDBJ databases">
        <title>The genome sequences of Variovorax guangxiensis DSM 27352.</title>
        <authorList>
            <person name="Gao J."/>
            <person name="Sun J."/>
        </authorList>
    </citation>
    <scope>NUCLEOTIDE SEQUENCE [LARGE SCALE GENOMIC DNA]</scope>
    <source>
        <strain evidence="4 5">DSM 27352</strain>
    </source>
</reference>
<dbReference type="SUPFAM" id="SSF51412">
    <property type="entry name" value="Inosine monophosphate dehydrogenase (IMPDH)"/>
    <property type="match status" value="1"/>
</dbReference>
<dbReference type="InterPro" id="IPR013785">
    <property type="entry name" value="Aldolase_TIM"/>
</dbReference>
<dbReference type="PANTHER" id="PTHR32332:SF20">
    <property type="entry name" value="2-NITROPROPANE DIOXYGENASE-LIKE PROTEIN"/>
    <property type="match status" value="1"/>
</dbReference>
<protein>
    <submittedName>
        <fullName evidence="4">Nitronate monooxygenase</fullName>
    </submittedName>
</protein>
<keyword evidence="2" id="KW-0288">FMN</keyword>
<dbReference type="EMBL" id="RXFT01000013">
    <property type="protein sequence ID" value="RUR70387.1"/>
    <property type="molecule type" value="Genomic_DNA"/>
</dbReference>
<proteinExistence type="predicted"/>
<dbReference type="Gene3D" id="3.20.20.70">
    <property type="entry name" value="Aldolase class I"/>
    <property type="match status" value="1"/>
</dbReference>
<accession>A0A433MRA2</accession>
<keyword evidence="4" id="KW-0503">Monooxygenase</keyword>
<dbReference type="CDD" id="cd04730">
    <property type="entry name" value="NPD_like"/>
    <property type="match status" value="1"/>
</dbReference>
<evidence type="ECO:0000313" key="5">
    <source>
        <dbReference type="Proteomes" id="UP000281118"/>
    </source>
</evidence>
<dbReference type="Pfam" id="PF03060">
    <property type="entry name" value="NMO"/>
    <property type="match status" value="1"/>
</dbReference>
<gene>
    <name evidence="4" type="ORF">EJP67_25355</name>
</gene>